<dbReference type="GO" id="GO:0005737">
    <property type="term" value="C:cytoplasm"/>
    <property type="evidence" value="ECO:0007669"/>
    <property type="project" value="TreeGrafter"/>
</dbReference>
<dbReference type="FunFam" id="3.40.1390.30:FF:000001">
    <property type="entry name" value="GTP cyclohydrolase 1 type 2"/>
    <property type="match status" value="1"/>
</dbReference>
<name>A0A8J4M1Z9_9BACL</name>
<protein>
    <recommendedName>
        <fullName evidence="2 4">GTP cyclohydrolase 1 type 2 homolog</fullName>
    </recommendedName>
</protein>
<dbReference type="PIRSF" id="PIRSF037489">
    <property type="entry name" value="UCP037489_NIF3_YqfO"/>
    <property type="match status" value="1"/>
</dbReference>
<dbReference type="Gene3D" id="3.30.70.120">
    <property type="match status" value="1"/>
</dbReference>
<dbReference type="InterPro" id="IPR036069">
    <property type="entry name" value="DUF34/NIF3_sf"/>
</dbReference>
<dbReference type="RefSeq" id="WP_213410619.1">
    <property type="nucleotide sequence ID" value="NZ_BOVK01000011.1"/>
</dbReference>
<dbReference type="Pfam" id="PF01784">
    <property type="entry name" value="DUF34_NIF3"/>
    <property type="match status" value="1"/>
</dbReference>
<comment type="caution">
    <text evidence="6">The sequence shown here is derived from an EMBL/GenBank/DDBJ whole genome shotgun (WGS) entry which is preliminary data.</text>
</comment>
<feature type="binding site" evidence="5">
    <location>
        <position position="66"/>
    </location>
    <ligand>
        <name>a divalent metal cation</name>
        <dbReference type="ChEBI" id="CHEBI:60240"/>
        <label>1</label>
    </ligand>
</feature>
<keyword evidence="3 4" id="KW-0479">Metal-binding</keyword>
<feature type="binding site" evidence="5">
    <location>
        <position position="331"/>
    </location>
    <ligand>
        <name>a divalent metal cation</name>
        <dbReference type="ChEBI" id="CHEBI:60240"/>
        <label>1</label>
    </ligand>
</feature>
<dbReference type="SUPFAM" id="SSF102705">
    <property type="entry name" value="NIF3 (NGG1p interacting factor 3)-like"/>
    <property type="match status" value="1"/>
</dbReference>
<evidence type="ECO:0000256" key="3">
    <source>
        <dbReference type="ARBA" id="ARBA00022723"/>
    </source>
</evidence>
<gene>
    <name evidence="6" type="ORF">XYCOK13_08250</name>
</gene>
<feature type="binding site" evidence="5">
    <location>
        <position position="105"/>
    </location>
    <ligand>
        <name>a divalent metal cation</name>
        <dbReference type="ChEBI" id="CHEBI:60240"/>
        <label>1</label>
    </ligand>
</feature>
<feature type="binding site" evidence="5">
    <location>
        <position position="67"/>
    </location>
    <ligand>
        <name>a divalent metal cation</name>
        <dbReference type="ChEBI" id="CHEBI:60240"/>
        <label>1</label>
    </ligand>
</feature>
<accession>A0A8J4M1Z9</accession>
<dbReference type="PANTHER" id="PTHR13799">
    <property type="entry name" value="NGG1 INTERACTING FACTOR 3"/>
    <property type="match status" value="1"/>
</dbReference>
<dbReference type="PANTHER" id="PTHR13799:SF14">
    <property type="entry name" value="GTP CYCLOHYDROLASE 1 TYPE 2 HOMOLOG"/>
    <property type="match status" value="1"/>
</dbReference>
<dbReference type="Proteomes" id="UP000677918">
    <property type="component" value="Unassembled WGS sequence"/>
</dbReference>
<evidence type="ECO:0000256" key="1">
    <source>
        <dbReference type="ARBA" id="ARBA00006964"/>
    </source>
</evidence>
<evidence type="ECO:0000256" key="5">
    <source>
        <dbReference type="PIRSR" id="PIRSR602678-1"/>
    </source>
</evidence>
<dbReference type="AlphaFoldDB" id="A0A8J4M1Z9"/>
<dbReference type="Gene3D" id="3.40.1390.30">
    <property type="entry name" value="NIF3 (NGG1p interacting factor 3)-like"/>
    <property type="match status" value="1"/>
</dbReference>
<dbReference type="GO" id="GO:0046872">
    <property type="term" value="F:metal ion binding"/>
    <property type="evidence" value="ECO:0007669"/>
    <property type="project" value="UniProtKB-UniRule"/>
</dbReference>
<feature type="binding site" evidence="5">
    <location>
        <position position="334"/>
    </location>
    <ligand>
        <name>a divalent metal cation</name>
        <dbReference type="ChEBI" id="CHEBI:60240"/>
        <label>1</label>
    </ligand>
</feature>
<dbReference type="NCBIfam" id="TIGR00486">
    <property type="entry name" value="YbgI_SA1388"/>
    <property type="match status" value="1"/>
</dbReference>
<dbReference type="InterPro" id="IPR017221">
    <property type="entry name" value="DUF34/NIF3_bac"/>
</dbReference>
<evidence type="ECO:0000313" key="7">
    <source>
        <dbReference type="Proteomes" id="UP000677918"/>
    </source>
</evidence>
<evidence type="ECO:0000256" key="2">
    <source>
        <dbReference type="ARBA" id="ARBA00022112"/>
    </source>
</evidence>
<dbReference type="InterPro" id="IPR002678">
    <property type="entry name" value="DUF34/NIF3"/>
</dbReference>
<evidence type="ECO:0000256" key="4">
    <source>
        <dbReference type="PIRNR" id="PIRNR037489"/>
    </source>
</evidence>
<comment type="similarity">
    <text evidence="1 4">Belongs to the GTP cyclohydrolase I type 2/NIF3 family.</text>
</comment>
<sequence>MLANGQTVIQLMERWAPKRLAVPDDRIGLQVGTLNKKLEKVLVALDVTDEVVEEAIEAQAGLIIAHHAVIFRPLKALRTDLPGGKLLEKLIKHDIAVYIAHTNLDIAEGGVNDMLADALALEDRQLLSETSRDPYRKLVVYVPHSHADAVSEALFQAGAGHIGAYSECSFQSEGTGTFTPSAVSQPFIGETGRREHVPEKRIETIVPAQLERQVIQAMRKAHPYEEPAFDLFPLELAGHAYGLGRIGKRSEPCTLRELIDEVKRVCEVPFVRFVGDEQQQVSKIAVLGGSGGRYLAQAQFAGADVMITGDVDYHAAHDAWAAGMSVIDPGHNIEKIMKKGVAERVGSMLQEQGYTTAILPSTVNTEVFKLG</sequence>
<dbReference type="FunFam" id="3.30.70.120:FF:000006">
    <property type="entry name" value="GTP cyclohydrolase 1 type 2 homolog"/>
    <property type="match status" value="1"/>
</dbReference>
<evidence type="ECO:0000313" key="6">
    <source>
        <dbReference type="EMBL" id="GIQ68001.1"/>
    </source>
</evidence>
<organism evidence="6 7">
    <name type="scientific">Xylanibacillus composti</name>
    <dbReference type="NCBI Taxonomy" id="1572762"/>
    <lineage>
        <taxon>Bacteria</taxon>
        <taxon>Bacillati</taxon>
        <taxon>Bacillota</taxon>
        <taxon>Bacilli</taxon>
        <taxon>Bacillales</taxon>
        <taxon>Paenibacillaceae</taxon>
        <taxon>Xylanibacillus</taxon>
    </lineage>
</organism>
<dbReference type="EMBL" id="BOVK01000011">
    <property type="protein sequence ID" value="GIQ68001.1"/>
    <property type="molecule type" value="Genomic_DNA"/>
</dbReference>
<keyword evidence="7" id="KW-1185">Reference proteome</keyword>
<reference evidence="6" key="1">
    <citation type="submission" date="2021-04" db="EMBL/GenBank/DDBJ databases">
        <title>Draft genome sequence of Xylanibacillus composti strain K13.</title>
        <authorList>
            <person name="Uke A."/>
            <person name="Chhe C."/>
            <person name="Baramee S."/>
            <person name="Kosugi A."/>
        </authorList>
    </citation>
    <scope>NUCLEOTIDE SEQUENCE</scope>
    <source>
        <strain evidence="6">K13</strain>
    </source>
</reference>
<proteinExistence type="inferred from homology"/>
<dbReference type="InterPro" id="IPR015867">
    <property type="entry name" value="N-reg_PII/ATP_PRibTrfase_C"/>
</dbReference>